<dbReference type="EMBL" id="BAAAMU010000145">
    <property type="protein sequence ID" value="GAA1685685.1"/>
    <property type="molecule type" value="Genomic_DNA"/>
</dbReference>
<dbReference type="InterPro" id="IPR036390">
    <property type="entry name" value="WH_DNA-bd_sf"/>
</dbReference>
<accession>A0ABN2HD52</accession>
<dbReference type="InterPro" id="IPR054105">
    <property type="entry name" value="WHD_NrtR"/>
</dbReference>
<organism evidence="2 3">
    <name type="scientific">Nonomuraea maheshkhaliensis</name>
    <dbReference type="NCBI Taxonomy" id="419590"/>
    <lineage>
        <taxon>Bacteria</taxon>
        <taxon>Bacillati</taxon>
        <taxon>Actinomycetota</taxon>
        <taxon>Actinomycetes</taxon>
        <taxon>Streptosporangiales</taxon>
        <taxon>Streptosporangiaceae</taxon>
        <taxon>Nonomuraea</taxon>
    </lineage>
</organism>
<dbReference type="PROSITE" id="PS51462">
    <property type="entry name" value="NUDIX"/>
    <property type="match status" value="1"/>
</dbReference>
<name>A0ABN2HD52_9ACTN</name>
<dbReference type="PANTHER" id="PTHR43736:SF4">
    <property type="entry name" value="SLR1690 PROTEIN"/>
    <property type="match status" value="1"/>
</dbReference>
<dbReference type="SUPFAM" id="SSF55811">
    <property type="entry name" value="Nudix"/>
    <property type="match status" value="1"/>
</dbReference>
<dbReference type="Pfam" id="PF00293">
    <property type="entry name" value="NUDIX"/>
    <property type="match status" value="1"/>
</dbReference>
<dbReference type="RefSeq" id="WP_346114000.1">
    <property type="nucleotide sequence ID" value="NZ_BAAAMU010000145.1"/>
</dbReference>
<dbReference type="Gene3D" id="1.10.10.10">
    <property type="entry name" value="Winged helix-like DNA-binding domain superfamily/Winged helix DNA-binding domain"/>
    <property type="match status" value="1"/>
</dbReference>
<dbReference type="Proteomes" id="UP001500064">
    <property type="component" value="Unassembled WGS sequence"/>
</dbReference>
<dbReference type="InterPro" id="IPR000086">
    <property type="entry name" value="NUDIX_hydrolase_dom"/>
</dbReference>
<sequence length="245" mass="27079">MSDDRWEPPAILLAVDLVILTLRDSRLHVLLVERGIEPYKGAQALPGGFLQHSQESLLFAAHRELAEETDLNVETLRLEQLGVYDDPGRDPRGRVVSVAFLAIAPRLPEPTAGTDAADATWQPTDRVLSGELDLAFDHRRIVTDGVERARAKLEHSALATAFCGPTFTITDLQDVYEAVWGMPLDPRNFYRKIKKTDGFIHPAGSARKAATGRPARLFRAGPREALYPPMIRPADNSPNGKEQAQ</sequence>
<evidence type="ECO:0000259" key="1">
    <source>
        <dbReference type="PROSITE" id="PS51462"/>
    </source>
</evidence>
<comment type="caution">
    <text evidence="2">The sequence shown here is derived from an EMBL/GenBank/DDBJ whole genome shotgun (WGS) entry which is preliminary data.</text>
</comment>
<dbReference type="PANTHER" id="PTHR43736">
    <property type="entry name" value="ADP-RIBOSE PYROPHOSPHATASE"/>
    <property type="match status" value="1"/>
</dbReference>
<evidence type="ECO:0000313" key="2">
    <source>
        <dbReference type="EMBL" id="GAA1685685.1"/>
    </source>
</evidence>
<dbReference type="InterPro" id="IPR015797">
    <property type="entry name" value="NUDIX_hydrolase-like_dom_sf"/>
</dbReference>
<protein>
    <submittedName>
        <fullName evidence="2">NUDIX domain-containing protein</fullName>
    </submittedName>
</protein>
<evidence type="ECO:0000313" key="3">
    <source>
        <dbReference type="Proteomes" id="UP001500064"/>
    </source>
</evidence>
<dbReference type="SUPFAM" id="SSF46785">
    <property type="entry name" value="Winged helix' DNA-binding domain"/>
    <property type="match status" value="1"/>
</dbReference>
<proteinExistence type="predicted"/>
<gene>
    <name evidence="2" type="ORF">GCM10009733_097950</name>
</gene>
<keyword evidence="3" id="KW-1185">Reference proteome</keyword>
<feature type="domain" description="Nudix hydrolase" evidence="1">
    <location>
        <begin position="10"/>
        <end position="148"/>
    </location>
</feature>
<dbReference type="Pfam" id="PF21906">
    <property type="entry name" value="WHD_NrtR"/>
    <property type="match status" value="1"/>
</dbReference>
<reference evidence="2 3" key="1">
    <citation type="journal article" date="2019" name="Int. J. Syst. Evol. Microbiol.">
        <title>The Global Catalogue of Microorganisms (GCM) 10K type strain sequencing project: providing services to taxonomists for standard genome sequencing and annotation.</title>
        <authorList>
            <consortium name="The Broad Institute Genomics Platform"/>
            <consortium name="The Broad Institute Genome Sequencing Center for Infectious Disease"/>
            <person name="Wu L."/>
            <person name="Ma J."/>
        </authorList>
    </citation>
    <scope>NUCLEOTIDE SEQUENCE [LARGE SCALE GENOMIC DNA]</scope>
    <source>
        <strain evidence="2 3">JCM 13929</strain>
    </source>
</reference>
<dbReference type="CDD" id="cd18873">
    <property type="entry name" value="NUDIX_NadM_like"/>
    <property type="match status" value="1"/>
</dbReference>
<dbReference type="Gene3D" id="3.90.79.10">
    <property type="entry name" value="Nucleoside Triphosphate Pyrophosphohydrolase"/>
    <property type="match status" value="1"/>
</dbReference>
<dbReference type="InterPro" id="IPR036388">
    <property type="entry name" value="WH-like_DNA-bd_sf"/>
</dbReference>